<accession>A0AAW8F4R7</accession>
<dbReference type="GO" id="GO:0046556">
    <property type="term" value="F:alpha-L-arabinofuranosidase activity"/>
    <property type="evidence" value="ECO:0007669"/>
    <property type="project" value="InterPro"/>
</dbReference>
<dbReference type="CDD" id="cd23399">
    <property type="entry name" value="beta-trefoil_ABD_ABFB"/>
    <property type="match status" value="1"/>
</dbReference>
<dbReference type="InterPro" id="IPR036195">
    <property type="entry name" value="AbfB_ABD_sf"/>
</dbReference>
<comment type="caution">
    <text evidence="2">The sequence shown here is derived from an EMBL/GenBank/DDBJ whole genome shotgun (WGS) entry which is preliminary data.</text>
</comment>
<organism evidence="2 3">
    <name type="scientific">Streptomyces canus</name>
    <dbReference type="NCBI Taxonomy" id="58343"/>
    <lineage>
        <taxon>Bacteria</taxon>
        <taxon>Bacillati</taxon>
        <taxon>Actinomycetota</taxon>
        <taxon>Actinomycetes</taxon>
        <taxon>Kitasatosporales</taxon>
        <taxon>Streptomycetaceae</taxon>
        <taxon>Streptomyces</taxon>
        <taxon>Streptomyces aurantiacus group</taxon>
    </lineage>
</organism>
<reference evidence="2" key="1">
    <citation type="submission" date="2023-07" db="EMBL/GenBank/DDBJ databases">
        <title>Comparative genomics of wheat-associated soil bacteria to identify genetic determinants of phenazine resistance.</title>
        <authorList>
            <person name="Mouncey N."/>
        </authorList>
    </citation>
    <scope>NUCLEOTIDE SEQUENCE</scope>
    <source>
        <strain evidence="2">V4I22</strain>
    </source>
</reference>
<dbReference type="EMBL" id="JAUSZV010000005">
    <property type="protein sequence ID" value="MDQ0904798.1"/>
    <property type="molecule type" value="Genomic_DNA"/>
</dbReference>
<feature type="domain" description="Alpha-L-arabinofuranosidase B arabinose-binding" evidence="1">
    <location>
        <begin position="2"/>
        <end position="96"/>
    </location>
</feature>
<dbReference type="Pfam" id="PF05270">
    <property type="entry name" value="AbfB"/>
    <property type="match status" value="1"/>
</dbReference>
<evidence type="ECO:0000313" key="2">
    <source>
        <dbReference type="EMBL" id="MDQ0904798.1"/>
    </source>
</evidence>
<dbReference type="SUPFAM" id="SSF110221">
    <property type="entry name" value="AbfB domain"/>
    <property type="match status" value="1"/>
</dbReference>
<dbReference type="Proteomes" id="UP001234216">
    <property type="component" value="Unassembled WGS sequence"/>
</dbReference>
<evidence type="ECO:0000259" key="1">
    <source>
        <dbReference type="Pfam" id="PF05270"/>
    </source>
</evidence>
<dbReference type="Gene3D" id="2.80.10.50">
    <property type="match status" value="1"/>
</dbReference>
<name>A0AAW8F4R7_9ACTN</name>
<dbReference type="InterPro" id="IPR007934">
    <property type="entry name" value="AbfB_ABD"/>
</dbReference>
<proteinExistence type="predicted"/>
<gene>
    <name evidence="2" type="ORF">QFZ22_000783</name>
</gene>
<sequence length="98" mass="10920">MVSGLSGTDTVSLELVNFPGHYLRHKNFEVWLEKSDGTTTFKNDASFTQRADLSDTAAGVSFESYNYPGCYIRHYNYLLYVQPAGTTAAKADATFYSQ</sequence>
<evidence type="ECO:0000313" key="3">
    <source>
        <dbReference type="Proteomes" id="UP001234216"/>
    </source>
</evidence>
<dbReference type="AlphaFoldDB" id="A0AAW8F4R7"/>
<protein>
    <submittedName>
        <fullName evidence="2">Uncharacterized protein CbrC (UPF0167 family)</fullName>
    </submittedName>
</protein>
<dbReference type="GO" id="GO:0046373">
    <property type="term" value="P:L-arabinose metabolic process"/>
    <property type="evidence" value="ECO:0007669"/>
    <property type="project" value="InterPro"/>
</dbReference>